<sequence>MIAVIVLEVSAPYSRTVLTFVLKILTLVLAGSCFEFRMFFNCRNADLVLPIRAFISASDPSCLSIMFTRYVKVSISSRAPSKTNELEDELDIGGDAVNSNETGDKNPEDGGWDINDADLELPSDLQNSNAVLTNKNENVYVAPSPGRPNSYLWSENSNLPADQIMAGNWMNAMRLLNAQVGVVNFEPYKTIFMNLFSASRIMCTALPLVPSQFAYPQRNWKKISSTSALPAPVISLNELITRLQTAYQLTTKGKFQDAINRFRIILLSIPLLVVDSPSEESEARSLINICREYIVGLSMEMTRKSMPKDTITEQIRNAELACYFTHCRLETPHLILTLRTALNLLYKLKNYRSAATMARRLLDLAPSLEVAQQTRKILQACESVTPNEDSHALSYDPLNPFDICAATYTPIYRGKDSVRDPLSGAYYVPTMKGQ</sequence>
<feature type="region of interest" description="Disordered" evidence="1">
    <location>
        <begin position="84"/>
        <end position="113"/>
    </location>
</feature>
<dbReference type="WBParaSite" id="SCUD_0002071201-mRNA-1">
    <property type="protein sequence ID" value="SCUD_0002071201-mRNA-1"/>
    <property type="gene ID" value="SCUD_0002071201"/>
</dbReference>
<evidence type="ECO:0000256" key="1">
    <source>
        <dbReference type="SAM" id="MobiDB-lite"/>
    </source>
</evidence>
<evidence type="ECO:0000259" key="2">
    <source>
        <dbReference type="Pfam" id="PF06957"/>
    </source>
</evidence>
<dbReference type="STRING" id="6186.A0A183L061"/>
<feature type="domain" description="Coatomer alpha subunit C-terminal" evidence="2">
    <location>
        <begin position="95"/>
        <end position="434"/>
    </location>
</feature>
<dbReference type="InterPro" id="IPR010714">
    <property type="entry name" value="Coatomer_asu_C"/>
</dbReference>
<proteinExistence type="predicted"/>
<dbReference type="EMBL" id="UZAK01044895">
    <property type="protein sequence ID" value="VDP73129.1"/>
    <property type="molecule type" value="Genomic_DNA"/>
</dbReference>
<gene>
    <name evidence="3" type="ORF">SCUD_LOCUS20709</name>
</gene>
<evidence type="ECO:0000313" key="3">
    <source>
        <dbReference type="EMBL" id="VDP73129.1"/>
    </source>
</evidence>
<dbReference type="Proteomes" id="UP000279833">
    <property type="component" value="Unassembled WGS sequence"/>
</dbReference>
<dbReference type="AlphaFoldDB" id="A0A183L061"/>
<dbReference type="GO" id="GO:0016192">
    <property type="term" value="P:vesicle-mediated transport"/>
    <property type="evidence" value="ECO:0007669"/>
    <property type="project" value="InterPro"/>
</dbReference>
<accession>A0A183L061</accession>
<dbReference type="GO" id="GO:0030126">
    <property type="term" value="C:COPI vesicle coat"/>
    <property type="evidence" value="ECO:0007669"/>
    <property type="project" value="InterPro"/>
</dbReference>
<keyword evidence="4" id="KW-1185">Reference proteome</keyword>
<organism evidence="5">
    <name type="scientific">Schistosoma curassoni</name>
    <dbReference type="NCBI Taxonomy" id="6186"/>
    <lineage>
        <taxon>Eukaryota</taxon>
        <taxon>Metazoa</taxon>
        <taxon>Spiralia</taxon>
        <taxon>Lophotrochozoa</taxon>
        <taxon>Platyhelminthes</taxon>
        <taxon>Trematoda</taxon>
        <taxon>Digenea</taxon>
        <taxon>Strigeidida</taxon>
        <taxon>Schistosomatoidea</taxon>
        <taxon>Schistosomatidae</taxon>
        <taxon>Schistosoma</taxon>
    </lineage>
</organism>
<dbReference type="Pfam" id="PF06957">
    <property type="entry name" value="COPI_C"/>
    <property type="match status" value="1"/>
</dbReference>
<evidence type="ECO:0000313" key="4">
    <source>
        <dbReference type="Proteomes" id="UP000279833"/>
    </source>
</evidence>
<dbReference type="GO" id="GO:0006886">
    <property type="term" value="P:intracellular protein transport"/>
    <property type="evidence" value="ECO:0007669"/>
    <property type="project" value="InterPro"/>
</dbReference>
<dbReference type="GO" id="GO:0005198">
    <property type="term" value="F:structural molecule activity"/>
    <property type="evidence" value="ECO:0007669"/>
    <property type="project" value="InterPro"/>
</dbReference>
<reference evidence="5" key="1">
    <citation type="submission" date="2016-06" db="UniProtKB">
        <authorList>
            <consortium name="WormBaseParasite"/>
        </authorList>
    </citation>
    <scope>IDENTIFICATION</scope>
</reference>
<reference evidence="3 4" key="2">
    <citation type="submission" date="2018-11" db="EMBL/GenBank/DDBJ databases">
        <authorList>
            <consortium name="Pathogen Informatics"/>
        </authorList>
    </citation>
    <scope>NUCLEOTIDE SEQUENCE [LARGE SCALE GENOMIC DNA]</scope>
    <source>
        <strain evidence="3">Dakar</strain>
        <strain evidence="4">Dakar, Senegal</strain>
    </source>
</reference>
<evidence type="ECO:0000313" key="5">
    <source>
        <dbReference type="WBParaSite" id="SCUD_0002071201-mRNA-1"/>
    </source>
</evidence>
<protein>
    <submittedName>
        <fullName evidence="5">COPI_C domain-containing protein</fullName>
    </submittedName>
</protein>
<name>A0A183L061_9TREM</name>